<dbReference type="Proteomes" id="UP000176998">
    <property type="component" value="Unassembled WGS sequence"/>
</dbReference>
<keyword evidence="2" id="KW-1185">Reference proteome</keyword>
<name>A0A1G4BEL6_9PEZI</name>
<comment type="caution">
    <text evidence="1">The sequence shown here is derived from an EMBL/GenBank/DDBJ whole genome shotgun (WGS) entry which is preliminary data.</text>
</comment>
<dbReference type="EMBL" id="MJBS01000033">
    <property type="protein sequence ID" value="OHE99810.1"/>
    <property type="molecule type" value="Genomic_DNA"/>
</dbReference>
<reference evidence="1 2" key="1">
    <citation type="submission" date="2016-09" db="EMBL/GenBank/DDBJ databases">
        <authorList>
            <person name="Capua I."/>
            <person name="De Benedictis P."/>
            <person name="Joannis T."/>
            <person name="Lombin L.H."/>
            <person name="Cattoli G."/>
        </authorList>
    </citation>
    <scope>NUCLEOTIDE SEQUENCE [LARGE SCALE GENOMIC DNA]</scope>
    <source>
        <strain evidence="1 2">IMI 309357</strain>
    </source>
</reference>
<accession>A0A1G4BEL6</accession>
<dbReference type="RefSeq" id="XP_022476955.1">
    <property type="nucleotide sequence ID" value="XM_022616593.1"/>
</dbReference>
<dbReference type="GeneID" id="34558103"/>
<proteinExistence type="predicted"/>
<sequence>KEPHLLSFLLDIAPANSAVLHLTNAGVLFTAVDMAKNKTDRVAIFPTPRPILRSLAVSPWRRTPILST</sequence>
<evidence type="ECO:0000313" key="2">
    <source>
        <dbReference type="Proteomes" id="UP000176998"/>
    </source>
</evidence>
<evidence type="ECO:0000313" key="1">
    <source>
        <dbReference type="EMBL" id="OHE99810.1"/>
    </source>
</evidence>
<feature type="non-terminal residue" evidence="1">
    <location>
        <position position="1"/>
    </location>
</feature>
<protein>
    <submittedName>
        <fullName evidence="1">Uncharacterized protein</fullName>
    </submittedName>
</protein>
<dbReference type="AlphaFoldDB" id="A0A1G4BEL6"/>
<gene>
    <name evidence="1" type="ORF">CORC01_04946</name>
</gene>
<organism evidence="1 2">
    <name type="scientific">Colletotrichum orchidophilum</name>
    <dbReference type="NCBI Taxonomy" id="1209926"/>
    <lineage>
        <taxon>Eukaryota</taxon>
        <taxon>Fungi</taxon>
        <taxon>Dikarya</taxon>
        <taxon>Ascomycota</taxon>
        <taxon>Pezizomycotina</taxon>
        <taxon>Sordariomycetes</taxon>
        <taxon>Hypocreomycetidae</taxon>
        <taxon>Glomerellales</taxon>
        <taxon>Glomerellaceae</taxon>
        <taxon>Colletotrichum</taxon>
    </lineage>
</organism>